<protein>
    <recommendedName>
        <fullName evidence="3">thioredoxin-dependent peroxiredoxin</fullName>
        <ecNumber evidence="3">1.11.1.24</ecNumber>
    </recommendedName>
    <alternativeName>
        <fullName evidence="11">Bacterioferritin comigratory protein</fullName>
    </alternativeName>
    <alternativeName>
        <fullName evidence="9">Thioredoxin peroxidase</fullName>
    </alternativeName>
</protein>
<evidence type="ECO:0000256" key="6">
    <source>
        <dbReference type="ARBA" id="ARBA00023002"/>
    </source>
</evidence>
<dbReference type="PIRSF" id="PIRSF000239">
    <property type="entry name" value="AHPC"/>
    <property type="match status" value="1"/>
</dbReference>
<dbReference type="InterPro" id="IPR036249">
    <property type="entry name" value="Thioredoxin-like_sf"/>
</dbReference>
<dbReference type="PANTHER" id="PTHR42801:SF4">
    <property type="entry name" value="AHPC_TSA FAMILY PROTEIN"/>
    <property type="match status" value="1"/>
</dbReference>
<evidence type="ECO:0000256" key="2">
    <source>
        <dbReference type="ARBA" id="ARBA00011245"/>
    </source>
</evidence>
<evidence type="ECO:0000256" key="9">
    <source>
        <dbReference type="ARBA" id="ARBA00032824"/>
    </source>
</evidence>
<feature type="domain" description="Thioredoxin" evidence="13">
    <location>
        <begin position="7"/>
        <end position="158"/>
    </location>
</feature>
<gene>
    <name evidence="14" type="primary">bcp</name>
    <name evidence="14" type="ORF">ACFSW7_12245</name>
</gene>
<evidence type="ECO:0000256" key="4">
    <source>
        <dbReference type="ARBA" id="ARBA00022559"/>
    </source>
</evidence>
<keyword evidence="8" id="KW-0676">Redox-active center</keyword>
<keyword evidence="5" id="KW-0049">Antioxidant</keyword>
<evidence type="ECO:0000256" key="12">
    <source>
        <dbReference type="ARBA" id="ARBA00049091"/>
    </source>
</evidence>
<evidence type="ECO:0000256" key="7">
    <source>
        <dbReference type="ARBA" id="ARBA00023157"/>
    </source>
</evidence>
<evidence type="ECO:0000313" key="14">
    <source>
        <dbReference type="EMBL" id="MFD2759145.1"/>
    </source>
</evidence>
<dbReference type="RefSeq" id="WP_019618659.1">
    <property type="nucleotide sequence ID" value="NZ_JBHUNE010000009.1"/>
</dbReference>
<dbReference type="Gene3D" id="3.40.30.10">
    <property type="entry name" value="Glutaredoxin"/>
    <property type="match status" value="1"/>
</dbReference>
<keyword evidence="6 14" id="KW-0560">Oxidoreductase</keyword>
<proteinExistence type="inferred from homology"/>
<evidence type="ECO:0000256" key="1">
    <source>
        <dbReference type="ARBA" id="ARBA00003330"/>
    </source>
</evidence>
<keyword evidence="15" id="KW-1185">Reference proteome</keyword>
<comment type="function">
    <text evidence="1">Thiol-specific peroxidase that catalyzes the reduction of hydrogen peroxide and organic hydroperoxides to water and alcohols, respectively. Plays a role in cell protection against oxidative stress by detoxifying peroxides and as sensor of hydrogen peroxide-mediated signaling events.</text>
</comment>
<evidence type="ECO:0000256" key="5">
    <source>
        <dbReference type="ARBA" id="ARBA00022862"/>
    </source>
</evidence>
<dbReference type="NCBIfam" id="NF006960">
    <property type="entry name" value="PRK09437.1"/>
    <property type="match status" value="1"/>
</dbReference>
<dbReference type="EMBL" id="JBHUNE010000009">
    <property type="protein sequence ID" value="MFD2759145.1"/>
    <property type="molecule type" value="Genomic_DNA"/>
</dbReference>
<name>A0ABW5V3H2_9MICO</name>
<organism evidence="14 15">
    <name type="scientific">Gulosibacter faecalis</name>
    <dbReference type="NCBI Taxonomy" id="272240"/>
    <lineage>
        <taxon>Bacteria</taxon>
        <taxon>Bacillati</taxon>
        <taxon>Actinomycetota</taxon>
        <taxon>Actinomycetes</taxon>
        <taxon>Micrococcales</taxon>
        <taxon>Microbacteriaceae</taxon>
        <taxon>Gulosibacter</taxon>
    </lineage>
</organism>
<evidence type="ECO:0000259" key="13">
    <source>
        <dbReference type="PROSITE" id="PS51352"/>
    </source>
</evidence>
<comment type="catalytic activity">
    <reaction evidence="12">
        <text>a hydroperoxide + [thioredoxin]-dithiol = an alcohol + [thioredoxin]-disulfide + H2O</text>
        <dbReference type="Rhea" id="RHEA:62620"/>
        <dbReference type="Rhea" id="RHEA-COMP:10698"/>
        <dbReference type="Rhea" id="RHEA-COMP:10700"/>
        <dbReference type="ChEBI" id="CHEBI:15377"/>
        <dbReference type="ChEBI" id="CHEBI:29950"/>
        <dbReference type="ChEBI" id="CHEBI:30879"/>
        <dbReference type="ChEBI" id="CHEBI:35924"/>
        <dbReference type="ChEBI" id="CHEBI:50058"/>
        <dbReference type="EC" id="1.11.1.24"/>
    </reaction>
</comment>
<reference evidence="15" key="1">
    <citation type="journal article" date="2019" name="Int. J. Syst. Evol. Microbiol.">
        <title>The Global Catalogue of Microorganisms (GCM) 10K type strain sequencing project: providing services to taxonomists for standard genome sequencing and annotation.</title>
        <authorList>
            <consortium name="The Broad Institute Genomics Platform"/>
            <consortium name="The Broad Institute Genome Sequencing Center for Infectious Disease"/>
            <person name="Wu L."/>
            <person name="Ma J."/>
        </authorList>
    </citation>
    <scope>NUCLEOTIDE SEQUENCE [LARGE SCALE GENOMIC DNA]</scope>
    <source>
        <strain evidence="15">TISTR 1514</strain>
    </source>
</reference>
<dbReference type="InterPro" id="IPR000866">
    <property type="entry name" value="AhpC/TSA"/>
</dbReference>
<comment type="caution">
    <text evidence="14">The sequence shown here is derived from an EMBL/GenBank/DDBJ whole genome shotgun (WGS) entry which is preliminary data.</text>
</comment>
<dbReference type="GO" id="GO:0140824">
    <property type="term" value="F:thioredoxin-dependent peroxiredoxin activity"/>
    <property type="evidence" value="ECO:0007669"/>
    <property type="project" value="UniProtKB-EC"/>
</dbReference>
<comment type="subunit">
    <text evidence="2">Monomer.</text>
</comment>
<keyword evidence="4 14" id="KW-0575">Peroxidase</keyword>
<dbReference type="SUPFAM" id="SSF52833">
    <property type="entry name" value="Thioredoxin-like"/>
    <property type="match status" value="1"/>
</dbReference>
<evidence type="ECO:0000256" key="8">
    <source>
        <dbReference type="ARBA" id="ARBA00023284"/>
    </source>
</evidence>
<dbReference type="EC" id="1.11.1.24" evidence="3"/>
<dbReference type="PROSITE" id="PS51352">
    <property type="entry name" value="THIOREDOXIN_2"/>
    <property type="match status" value="1"/>
</dbReference>
<comment type="similarity">
    <text evidence="10">Belongs to the peroxiredoxin family. BCP/PrxQ subfamily.</text>
</comment>
<sequence length="158" mass="17331">MTDPIRLEAGDQFPDFSLLDQAGNSVSPADFRGEKLVIFTFPQAFTPGCTTEACDFRDSEARLTSAGYRVLSISADSVDKLADFKTKYELPYTLLSDPGHEVQRQLAAYGEKNNYGKVVQGAIRSTFLVDESGKVIDALYNVKATGHVDRVLKKLADS</sequence>
<evidence type="ECO:0000313" key="15">
    <source>
        <dbReference type="Proteomes" id="UP001597492"/>
    </source>
</evidence>
<dbReference type="InterPro" id="IPR024706">
    <property type="entry name" value="Peroxiredoxin_AhpC-typ"/>
</dbReference>
<dbReference type="Pfam" id="PF00578">
    <property type="entry name" value="AhpC-TSA"/>
    <property type="match status" value="1"/>
</dbReference>
<keyword evidence="7" id="KW-1015">Disulfide bond</keyword>
<dbReference type="PANTHER" id="PTHR42801">
    <property type="entry name" value="THIOREDOXIN-DEPENDENT PEROXIDE REDUCTASE"/>
    <property type="match status" value="1"/>
</dbReference>
<dbReference type="InterPro" id="IPR013766">
    <property type="entry name" value="Thioredoxin_domain"/>
</dbReference>
<evidence type="ECO:0000256" key="11">
    <source>
        <dbReference type="ARBA" id="ARBA00041373"/>
    </source>
</evidence>
<dbReference type="CDD" id="cd03017">
    <property type="entry name" value="PRX_BCP"/>
    <property type="match status" value="1"/>
</dbReference>
<evidence type="ECO:0000256" key="3">
    <source>
        <dbReference type="ARBA" id="ARBA00013017"/>
    </source>
</evidence>
<evidence type="ECO:0000256" key="10">
    <source>
        <dbReference type="ARBA" id="ARBA00038489"/>
    </source>
</evidence>
<dbReference type="Proteomes" id="UP001597492">
    <property type="component" value="Unassembled WGS sequence"/>
</dbReference>
<dbReference type="InterPro" id="IPR050924">
    <property type="entry name" value="Peroxiredoxin_BCP/PrxQ"/>
</dbReference>
<accession>A0ABW5V3H2</accession>